<feature type="transmembrane region" description="Helical" evidence="6">
    <location>
        <begin position="103"/>
        <end position="123"/>
    </location>
</feature>
<evidence type="ECO:0000313" key="9">
    <source>
        <dbReference type="Proteomes" id="UP000294508"/>
    </source>
</evidence>
<keyword evidence="5 6" id="KW-0472">Membrane</keyword>
<protein>
    <submittedName>
        <fullName evidence="8">Flp pilus assembly protein TadB</fullName>
    </submittedName>
</protein>
<comment type="caution">
    <text evidence="8">The sequence shown here is derived from an EMBL/GenBank/DDBJ whole genome shotgun (WGS) entry which is preliminary data.</text>
</comment>
<evidence type="ECO:0000256" key="2">
    <source>
        <dbReference type="ARBA" id="ARBA00022475"/>
    </source>
</evidence>
<keyword evidence="3 6" id="KW-0812">Transmembrane</keyword>
<reference evidence="8 9" key="1">
    <citation type="journal article" date="2015" name="Stand. Genomic Sci.">
        <title>Genomic Encyclopedia of Bacterial and Archaeal Type Strains, Phase III: the genomes of soil and plant-associated and newly described type strains.</title>
        <authorList>
            <person name="Whitman W.B."/>
            <person name="Woyke T."/>
            <person name="Klenk H.P."/>
            <person name="Zhou Y."/>
            <person name="Lilburn T.G."/>
            <person name="Beck B.J."/>
            <person name="De Vos P."/>
            <person name="Vandamme P."/>
            <person name="Eisen J.A."/>
            <person name="Garrity G."/>
            <person name="Hugenholtz P."/>
            <person name="Kyrpides N.C."/>
        </authorList>
    </citation>
    <scope>NUCLEOTIDE SEQUENCE [LARGE SCALE GENOMIC DNA]</scope>
    <source>
        <strain evidence="8 9">VKM Ac-2572</strain>
    </source>
</reference>
<gene>
    <name evidence="8" type="ORF">EV652_103637</name>
</gene>
<dbReference type="PANTHER" id="PTHR35007:SF1">
    <property type="entry name" value="PILUS ASSEMBLY PROTEIN"/>
    <property type="match status" value="1"/>
</dbReference>
<sequence length="305" mass="32237">MTFIMLGGALAGLGVLLAIRLVGGTGVSGAAGLLQLDADLRRYRQDVKLTADRRHKEESLRMRRLGSGLRRALESRGIQVPPSISADLGIAGRSVETHLASSLVGALVGFVVPFLMLTPVSIVTGSLPGVIPVWLGIIGAVVGALLPTVQLRGVAADRRRDFRHVVSSFLDLVAMNLAGGRGVPEALSSASGISDGWAFVRIRDTLETARLQGVTPWAALGELGDEVGIDELRDLSAALALVAEDGAKVRDSLVARAVSMRRRELADTEGRAQARSQSMLMAQMLLCVGFLLFLVYPAVARVMGL</sequence>
<dbReference type="Proteomes" id="UP000294508">
    <property type="component" value="Unassembled WGS sequence"/>
</dbReference>
<dbReference type="OrthoDB" id="5243064at2"/>
<dbReference type="RefSeq" id="WP_132209075.1">
    <property type="nucleotide sequence ID" value="NZ_SLWN01000003.1"/>
</dbReference>
<evidence type="ECO:0000256" key="3">
    <source>
        <dbReference type="ARBA" id="ARBA00022692"/>
    </source>
</evidence>
<dbReference type="AlphaFoldDB" id="A0A4R2HUE2"/>
<dbReference type="Pfam" id="PF00482">
    <property type="entry name" value="T2SSF"/>
    <property type="match status" value="1"/>
</dbReference>
<keyword evidence="2" id="KW-1003">Cell membrane</keyword>
<evidence type="ECO:0000313" key="8">
    <source>
        <dbReference type="EMBL" id="TCO33635.1"/>
    </source>
</evidence>
<dbReference type="PANTHER" id="PTHR35007">
    <property type="entry name" value="INTEGRAL MEMBRANE PROTEIN-RELATED"/>
    <property type="match status" value="1"/>
</dbReference>
<comment type="subcellular location">
    <subcellularLocation>
        <location evidence="1">Cell membrane</location>
        <topology evidence="1">Multi-pass membrane protein</topology>
    </subcellularLocation>
</comment>
<name>A0A4R2HUE2_9ACTN</name>
<keyword evidence="9" id="KW-1185">Reference proteome</keyword>
<proteinExistence type="predicted"/>
<feature type="transmembrane region" description="Helical" evidence="6">
    <location>
        <begin position="129"/>
        <end position="149"/>
    </location>
</feature>
<organism evidence="8 9">
    <name type="scientific">Kribbella steppae</name>
    <dbReference type="NCBI Taxonomy" id="2512223"/>
    <lineage>
        <taxon>Bacteria</taxon>
        <taxon>Bacillati</taxon>
        <taxon>Actinomycetota</taxon>
        <taxon>Actinomycetes</taxon>
        <taxon>Propionibacteriales</taxon>
        <taxon>Kribbellaceae</taxon>
        <taxon>Kribbella</taxon>
    </lineage>
</organism>
<feature type="transmembrane region" description="Helical" evidence="6">
    <location>
        <begin position="6"/>
        <end position="34"/>
    </location>
</feature>
<evidence type="ECO:0000256" key="1">
    <source>
        <dbReference type="ARBA" id="ARBA00004651"/>
    </source>
</evidence>
<keyword evidence="4 6" id="KW-1133">Transmembrane helix</keyword>
<evidence type="ECO:0000259" key="7">
    <source>
        <dbReference type="Pfam" id="PF00482"/>
    </source>
</evidence>
<dbReference type="GO" id="GO:0005886">
    <property type="term" value="C:plasma membrane"/>
    <property type="evidence" value="ECO:0007669"/>
    <property type="project" value="UniProtKB-SubCell"/>
</dbReference>
<feature type="domain" description="Type II secretion system protein GspF" evidence="7">
    <location>
        <begin position="169"/>
        <end position="296"/>
    </location>
</feature>
<feature type="transmembrane region" description="Helical" evidence="6">
    <location>
        <begin position="280"/>
        <end position="299"/>
    </location>
</feature>
<dbReference type="InterPro" id="IPR018076">
    <property type="entry name" value="T2SS_GspF_dom"/>
</dbReference>
<evidence type="ECO:0000256" key="6">
    <source>
        <dbReference type="SAM" id="Phobius"/>
    </source>
</evidence>
<accession>A0A4R2HUE2</accession>
<evidence type="ECO:0000256" key="5">
    <source>
        <dbReference type="ARBA" id="ARBA00023136"/>
    </source>
</evidence>
<evidence type="ECO:0000256" key="4">
    <source>
        <dbReference type="ARBA" id="ARBA00022989"/>
    </source>
</evidence>
<dbReference type="EMBL" id="SLWN01000003">
    <property type="protein sequence ID" value="TCO33635.1"/>
    <property type="molecule type" value="Genomic_DNA"/>
</dbReference>